<feature type="transmembrane region" description="Helical" evidence="3">
    <location>
        <begin position="81"/>
        <end position="103"/>
    </location>
</feature>
<evidence type="ECO:0000313" key="5">
    <source>
        <dbReference type="Proteomes" id="UP000799778"/>
    </source>
</evidence>
<keyword evidence="3" id="KW-0812">Transmembrane</keyword>
<dbReference type="EMBL" id="ML978067">
    <property type="protein sequence ID" value="KAF2019457.1"/>
    <property type="molecule type" value="Genomic_DNA"/>
</dbReference>
<feature type="transmembrane region" description="Helical" evidence="3">
    <location>
        <begin position="172"/>
        <end position="194"/>
    </location>
</feature>
<dbReference type="GO" id="GO:0022857">
    <property type="term" value="F:transmembrane transporter activity"/>
    <property type="evidence" value="ECO:0007669"/>
    <property type="project" value="InterPro"/>
</dbReference>
<comment type="subcellular location">
    <subcellularLocation>
        <location evidence="1">Membrane</location>
        <topology evidence="1">Multi-pass membrane protein</topology>
    </subcellularLocation>
</comment>
<protein>
    <submittedName>
        <fullName evidence="4">MFS general substrate transporter</fullName>
    </submittedName>
</protein>
<comment type="similarity">
    <text evidence="2">Belongs to the major facilitator superfamily. Monocarboxylate porter (TC 2.A.1.13) family.</text>
</comment>
<dbReference type="InterPro" id="IPR050327">
    <property type="entry name" value="Proton-linked_MCT"/>
</dbReference>
<feature type="transmembrane region" description="Helical" evidence="3">
    <location>
        <begin position="311"/>
        <end position="330"/>
    </location>
</feature>
<dbReference type="Pfam" id="PF07690">
    <property type="entry name" value="MFS_1"/>
    <property type="match status" value="1"/>
</dbReference>
<name>A0A6A5Y334_9PLEO</name>
<feature type="transmembrane region" description="Helical" evidence="3">
    <location>
        <begin position="206"/>
        <end position="225"/>
    </location>
</feature>
<feature type="transmembrane region" description="Helical" evidence="3">
    <location>
        <begin position="40"/>
        <end position="61"/>
    </location>
</feature>
<keyword evidence="3" id="KW-0472">Membrane</keyword>
<dbReference type="InterPro" id="IPR036259">
    <property type="entry name" value="MFS_trans_sf"/>
</dbReference>
<keyword evidence="3" id="KW-1133">Transmembrane helix</keyword>
<feature type="transmembrane region" description="Helical" evidence="3">
    <location>
        <begin position="412"/>
        <end position="432"/>
    </location>
</feature>
<feature type="transmembrane region" description="Helical" evidence="3">
    <location>
        <begin position="280"/>
        <end position="304"/>
    </location>
</feature>
<feature type="transmembrane region" description="Helical" evidence="3">
    <location>
        <begin position="112"/>
        <end position="131"/>
    </location>
</feature>
<feature type="transmembrane region" description="Helical" evidence="3">
    <location>
        <begin position="336"/>
        <end position="358"/>
    </location>
</feature>
<evidence type="ECO:0000313" key="4">
    <source>
        <dbReference type="EMBL" id="KAF2019457.1"/>
    </source>
</evidence>
<dbReference type="GO" id="GO:0016020">
    <property type="term" value="C:membrane"/>
    <property type="evidence" value="ECO:0007669"/>
    <property type="project" value="UniProtKB-SubCell"/>
</dbReference>
<dbReference type="Gene3D" id="1.20.1250.20">
    <property type="entry name" value="MFS general substrate transporter like domains"/>
    <property type="match status" value="2"/>
</dbReference>
<dbReference type="Proteomes" id="UP000799778">
    <property type="component" value="Unassembled WGS sequence"/>
</dbReference>
<dbReference type="GeneID" id="54282315"/>
<dbReference type="PANTHER" id="PTHR11360">
    <property type="entry name" value="MONOCARBOXYLATE TRANSPORTER"/>
    <property type="match status" value="1"/>
</dbReference>
<feature type="transmembrane region" description="Helical" evidence="3">
    <location>
        <begin position="143"/>
        <end position="160"/>
    </location>
</feature>
<feature type="transmembrane region" description="Helical" evidence="3">
    <location>
        <begin position="370"/>
        <end position="392"/>
    </location>
</feature>
<dbReference type="InterPro" id="IPR011701">
    <property type="entry name" value="MFS"/>
</dbReference>
<keyword evidence="5" id="KW-1185">Reference proteome</keyword>
<dbReference type="RefSeq" id="XP_033387796.1">
    <property type="nucleotide sequence ID" value="XM_033524918.1"/>
</dbReference>
<organism evidence="4 5">
    <name type="scientific">Aaosphaeria arxii CBS 175.79</name>
    <dbReference type="NCBI Taxonomy" id="1450172"/>
    <lineage>
        <taxon>Eukaryota</taxon>
        <taxon>Fungi</taxon>
        <taxon>Dikarya</taxon>
        <taxon>Ascomycota</taxon>
        <taxon>Pezizomycotina</taxon>
        <taxon>Dothideomycetes</taxon>
        <taxon>Pleosporomycetidae</taxon>
        <taxon>Pleosporales</taxon>
        <taxon>Pleosporales incertae sedis</taxon>
        <taxon>Aaosphaeria</taxon>
    </lineage>
</organism>
<gene>
    <name evidence="4" type="ORF">BU24DRAFT_386362</name>
</gene>
<dbReference type="AlphaFoldDB" id="A0A6A5Y334"/>
<dbReference type="SUPFAM" id="SSF103473">
    <property type="entry name" value="MFS general substrate transporter"/>
    <property type="match status" value="1"/>
</dbReference>
<accession>A0A6A5Y334</accession>
<evidence type="ECO:0000256" key="1">
    <source>
        <dbReference type="ARBA" id="ARBA00004141"/>
    </source>
</evidence>
<evidence type="ECO:0000256" key="2">
    <source>
        <dbReference type="ARBA" id="ARBA00006727"/>
    </source>
</evidence>
<reference evidence="4" key="1">
    <citation type="journal article" date="2020" name="Stud. Mycol.">
        <title>101 Dothideomycetes genomes: a test case for predicting lifestyles and emergence of pathogens.</title>
        <authorList>
            <person name="Haridas S."/>
            <person name="Albert R."/>
            <person name="Binder M."/>
            <person name="Bloem J."/>
            <person name="Labutti K."/>
            <person name="Salamov A."/>
            <person name="Andreopoulos B."/>
            <person name="Baker S."/>
            <person name="Barry K."/>
            <person name="Bills G."/>
            <person name="Bluhm B."/>
            <person name="Cannon C."/>
            <person name="Castanera R."/>
            <person name="Culley D."/>
            <person name="Daum C."/>
            <person name="Ezra D."/>
            <person name="Gonzalez J."/>
            <person name="Henrissat B."/>
            <person name="Kuo A."/>
            <person name="Liang C."/>
            <person name="Lipzen A."/>
            <person name="Lutzoni F."/>
            <person name="Magnuson J."/>
            <person name="Mondo S."/>
            <person name="Nolan M."/>
            <person name="Ohm R."/>
            <person name="Pangilinan J."/>
            <person name="Park H.-J."/>
            <person name="Ramirez L."/>
            <person name="Alfaro M."/>
            <person name="Sun H."/>
            <person name="Tritt A."/>
            <person name="Yoshinaga Y."/>
            <person name="Zwiers L.-H."/>
            <person name="Turgeon B."/>
            <person name="Goodwin S."/>
            <person name="Spatafora J."/>
            <person name="Crous P."/>
            <person name="Grigoriev I."/>
        </authorList>
    </citation>
    <scope>NUCLEOTIDE SEQUENCE</scope>
    <source>
        <strain evidence="4">CBS 175.79</strain>
    </source>
</reference>
<proteinExistence type="inferred from homology"/>
<sequence>MGGTSTSNTVHELQRTVGQWDLGLDTTAQTEPPTDGGQDAWLVLTSSFILGAIVWGFPYSFGIFQEYYLRQEKFSGSHSGVAAIGTTAMGIIYLTAPALYVIIHRYYTYRKMISLGGFVIMLMSLLGASFAKTVSQLLVNQGLFYALGGAMLYFPVFNYVDEWFIKRRGLAYGALIAGDGAGGVVIPFVMEWILNRWGFQTALRTWAIVCLLLVTPALVFLKDYPVNQNFEHTPRKVDLRFLKTKAFWILQTGNMLQSLGYLMPSYYLPSFAVSRGWSPFTGTIAVSLCNAAIVFGTVTIGWLCDRHHVTVTLMICTIGTLLAVFVFWGFSVYQPVMYTFAIAYGFFAGGFPATWAGCSHPVRRTYPVETGMIIALFTAGKGVSSVVSGPLGGLLASSDAWKGHVGYAYGSGFGYLIVFSGVTASFGSLGWIGRKFGWIL</sequence>
<evidence type="ECO:0000256" key="3">
    <source>
        <dbReference type="SAM" id="Phobius"/>
    </source>
</evidence>
<dbReference type="PANTHER" id="PTHR11360:SF287">
    <property type="entry name" value="MFS MONOCARBOXYLATE TRANSPORTER"/>
    <property type="match status" value="1"/>
</dbReference>
<dbReference type="OrthoDB" id="2213137at2759"/>
<feature type="transmembrane region" description="Helical" evidence="3">
    <location>
        <begin position="246"/>
        <end position="268"/>
    </location>
</feature>